<dbReference type="HOGENOM" id="CLU_083287_18_6_7"/>
<accession>M1WRG3</accession>
<dbReference type="GO" id="GO:0003700">
    <property type="term" value="F:DNA-binding transcription factor activity"/>
    <property type="evidence" value="ECO:0007669"/>
    <property type="project" value="InterPro"/>
</dbReference>
<keyword evidence="1" id="KW-0805">Transcription regulation</keyword>
<dbReference type="InterPro" id="IPR000835">
    <property type="entry name" value="HTH_MarR-typ"/>
</dbReference>
<name>M1WRG3_PSEP2</name>
<evidence type="ECO:0000256" key="1">
    <source>
        <dbReference type="ARBA" id="ARBA00023015"/>
    </source>
</evidence>
<dbReference type="SUPFAM" id="SSF46785">
    <property type="entry name" value="Winged helix' DNA-binding domain"/>
    <property type="match status" value="1"/>
</dbReference>
<reference evidence="6" key="2">
    <citation type="journal article" date="2013" name="Stand. Genomic Sci.">
        <title>Complete genome sequence of Desulfocapsa sulfexigens, a marine deltaproteobacterium specialized in disproportionating inorganic sulfur compounds.</title>
        <authorList>
            <person name="Finster K.W."/>
            <person name="Kjeldsen K.U."/>
            <person name="Kube M."/>
            <person name="Reinhardt R."/>
            <person name="Mussmann M."/>
            <person name="Amann R."/>
            <person name="Schreiber L."/>
        </authorList>
    </citation>
    <scope>NUCLEOTIDE SEQUENCE [LARGE SCALE GENOMIC DNA]</scope>
    <source>
        <strain evidence="6">DSM 10523 / SB164P1</strain>
    </source>
</reference>
<keyword evidence="3" id="KW-0804">Transcription</keyword>
<dbReference type="PROSITE" id="PS50995">
    <property type="entry name" value="HTH_MARR_2"/>
    <property type="match status" value="1"/>
</dbReference>
<dbReference type="Pfam" id="PF12802">
    <property type="entry name" value="MarR_2"/>
    <property type="match status" value="1"/>
</dbReference>
<dbReference type="InterPro" id="IPR036390">
    <property type="entry name" value="WH_DNA-bd_sf"/>
</dbReference>
<proteinExistence type="predicted"/>
<dbReference type="PATRIC" id="fig|879567.3.peg.1084"/>
<dbReference type="STRING" id="1322246.BN4_11050"/>
<protein>
    <submittedName>
        <fullName evidence="5">Transcriptional regulator, MarR family (Modular protein)</fullName>
    </submittedName>
</protein>
<keyword evidence="6" id="KW-1185">Reference proteome</keyword>
<reference evidence="5 6" key="1">
    <citation type="journal article" date="2013" name="PLoS ONE">
        <title>The first genomic and proteomic characterization of a deep-sea sulfate reducer: insights into the piezophilic lifestyle of Desulfovibrio piezophilus.</title>
        <authorList>
            <person name="Pradel N."/>
            <person name="Ji B."/>
            <person name="Gimenez G."/>
            <person name="Talla E."/>
            <person name="Lenoble P."/>
            <person name="Garel M."/>
            <person name="Tamburini C."/>
            <person name="Fourquet P."/>
            <person name="Lebrun R."/>
            <person name="Bertin P."/>
            <person name="Denis Y."/>
            <person name="Pophillat M."/>
            <person name="Barbe V."/>
            <person name="Ollivier B."/>
            <person name="Dolla A."/>
        </authorList>
    </citation>
    <scope>NUCLEOTIDE SEQUENCE [LARGE SCALE GENOMIC DNA]</scope>
    <source>
        <strain evidence="6">DSM 10523 / SB164P1</strain>
    </source>
</reference>
<sequence length="184" mass="21165">MQVVECEKVVDPKFRCTYNHPMSIKHFNPRDSLGFLTWKVSRLATRELAARFAKSDIDVTVEQWRALIPLYKKDGLSQGTLCDLMSQEKTGVCRLVAALEKHGFVRRESCKEDRRVKFLFITKAGRELVDSSLDLAVASREDLVDHIDEDDLAICMRVLWQIIEPTLEADSICPEHIKDSRERS</sequence>
<evidence type="ECO:0000256" key="3">
    <source>
        <dbReference type="ARBA" id="ARBA00023163"/>
    </source>
</evidence>
<dbReference type="KEGG" id="dpi:BN4_11050"/>
<organism evidence="5 6">
    <name type="scientific">Pseudodesulfovibrio piezophilus (strain DSM 21447 / JCM 15486 / C1TLV30)</name>
    <name type="common">Desulfovibrio piezophilus</name>
    <dbReference type="NCBI Taxonomy" id="1322246"/>
    <lineage>
        <taxon>Bacteria</taxon>
        <taxon>Pseudomonadati</taxon>
        <taxon>Thermodesulfobacteriota</taxon>
        <taxon>Desulfovibrionia</taxon>
        <taxon>Desulfovibrionales</taxon>
        <taxon>Desulfovibrionaceae</taxon>
    </lineage>
</organism>
<feature type="domain" description="HTH marR-type" evidence="4">
    <location>
        <begin position="30"/>
        <end position="164"/>
    </location>
</feature>
<dbReference type="Gene3D" id="1.10.10.10">
    <property type="entry name" value="Winged helix-like DNA-binding domain superfamily/Winged helix DNA-binding domain"/>
    <property type="match status" value="1"/>
</dbReference>
<dbReference type="eggNOG" id="COG1846">
    <property type="taxonomic scope" value="Bacteria"/>
</dbReference>
<dbReference type="PANTHER" id="PTHR33164">
    <property type="entry name" value="TRANSCRIPTIONAL REGULATOR, MARR FAMILY"/>
    <property type="match status" value="1"/>
</dbReference>
<dbReference type="SMART" id="SM00347">
    <property type="entry name" value="HTH_MARR"/>
    <property type="match status" value="1"/>
</dbReference>
<dbReference type="GO" id="GO:0003677">
    <property type="term" value="F:DNA binding"/>
    <property type="evidence" value="ECO:0007669"/>
    <property type="project" value="UniProtKB-KW"/>
</dbReference>
<evidence type="ECO:0000313" key="6">
    <source>
        <dbReference type="Proteomes" id="UP000011724"/>
    </source>
</evidence>
<evidence type="ECO:0000256" key="2">
    <source>
        <dbReference type="ARBA" id="ARBA00023125"/>
    </source>
</evidence>
<dbReference type="BioCyc" id="DPIE1322246:BN4_RS05305-MONOMER"/>
<dbReference type="Proteomes" id="UP000011724">
    <property type="component" value="Chromosome"/>
</dbReference>
<dbReference type="PANTHER" id="PTHR33164:SF64">
    <property type="entry name" value="TRANSCRIPTIONAL REGULATOR SLYA"/>
    <property type="match status" value="1"/>
</dbReference>
<dbReference type="EMBL" id="FO203427">
    <property type="protein sequence ID" value="CCH48287.1"/>
    <property type="molecule type" value="Genomic_DNA"/>
</dbReference>
<dbReference type="AlphaFoldDB" id="M1WRG3"/>
<dbReference type="GO" id="GO:0006950">
    <property type="term" value="P:response to stress"/>
    <property type="evidence" value="ECO:0007669"/>
    <property type="project" value="TreeGrafter"/>
</dbReference>
<gene>
    <name evidence="5" type="ordered locus">BN4_11050</name>
</gene>
<evidence type="ECO:0000313" key="5">
    <source>
        <dbReference type="EMBL" id="CCH48287.1"/>
    </source>
</evidence>
<dbReference type="InterPro" id="IPR039422">
    <property type="entry name" value="MarR/SlyA-like"/>
</dbReference>
<evidence type="ECO:0000259" key="4">
    <source>
        <dbReference type="PROSITE" id="PS50995"/>
    </source>
</evidence>
<keyword evidence="2" id="KW-0238">DNA-binding</keyword>
<dbReference type="InterPro" id="IPR036388">
    <property type="entry name" value="WH-like_DNA-bd_sf"/>
</dbReference>